<evidence type="ECO:0000256" key="3">
    <source>
        <dbReference type="ARBA" id="ARBA00022491"/>
    </source>
</evidence>
<evidence type="ECO:0000256" key="1">
    <source>
        <dbReference type="ARBA" id="ARBA00004123"/>
    </source>
</evidence>
<keyword evidence="6" id="KW-0539">Nucleus</keyword>
<comment type="similarity">
    <text evidence="2">Belongs to the NELF-D family.</text>
</comment>
<evidence type="ECO:0000256" key="7">
    <source>
        <dbReference type="SAM" id="MobiDB-lite"/>
    </source>
</evidence>
<keyword evidence="4" id="KW-0805">Transcription regulation</keyword>
<feature type="region of interest" description="Disordered" evidence="7">
    <location>
        <begin position="95"/>
        <end position="129"/>
    </location>
</feature>
<dbReference type="CDD" id="cd00201">
    <property type="entry name" value="WW"/>
    <property type="match status" value="2"/>
</dbReference>
<feature type="region of interest" description="Disordered" evidence="7">
    <location>
        <begin position="21"/>
        <end position="50"/>
    </location>
</feature>
<dbReference type="SUPFAM" id="SSF51045">
    <property type="entry name" value="WW domain"/>
    <property type="match status" value="2"/>
</dbReference>
<dbReference type="EMBL" id="CAKLBY020000036">
    <property type="protein sequence ID" value="CAK7910684.1"/>
    <property type="molecule type" value="Genomic_DNA"/>
</dbReference>
<feature type="compositionally biased region" description="Polar residues" evidence="7">
    <location>
        <begin position="141"/>
        <end position="151"/>
    </location>
</feature>
<dbReference type="GO" id="GO:0032021">
    <property type="term" value="C:NELF complex"/>
    <property type="evidence" value="ECO:0007669"/>
    <property type="project" value="TreeGrafter"/>
</dbReference>
<feature type="compositionally biased region" description="Low complexity" evidence="7">
    <location>
        <begin position="39"/>
        <end position="50"/>
    </location>
</feature>
<organism evidence="9 10">
    <name type="scientific">Peronospora matthiolae</name>
    <dbReference type="NCBI Taxonomy" id="2874970"/>
    <lineage>
        <taxon>Eukaryota</taxon>
        <taxon>Sar</taxon>
        <taxon>Stramenopiles</taxon>
        <taxon>Oomycota</taxon>
        <taxon>Peronosporomycetes</taxon>
        <taxon>Peronosporales</taxon>
        <taxon>Peronosporaceae</taxon>
        <taxon>Peronospora</taxon>
    </lineage>
</organism>
<comment type="subcellular location">
    <subcellularLocation>
        <location evidence="1">Nucleus</location>
    </subcellularLocation>
</comment>
<dbReference type="PROSITE" id="PS50020">
    <property type="entry name" value="WW_DOMAIN_2"/>
    <property type="match status" value="2"/>
</dbReference>
<evidence type="ECO:0000313" key="9">
    <source>
        <dbReference type="EMBL" id="CAK7910684.1"/>
    </source>
</evidence>
<dbReference type="PANTHER" id="PTHR12144:SF0">
    <property type="entry name" value="NEGATIVE ELONGATION FACTOR C_D"/>
    <property type="match status" value="1"/>
</dbReference>
<dbReference type="Pfam" id="PF00397">
    <property type="entry name" value="WW"/>
    <property type="match status" value="2"/>
</dbReference>
<accession>A0AAV1TC95</accession>
<dbReference type="GO" id="GO:0034244">
    <property type="term" value="P:negative regulation of transcription elongation by RNA polymerase II"/>
    <property type="evidence" value="ECO:0007669"/>
    <property type="project" value="TreeGrafter"/>
</dbReference>
<proteinExistence type="inferred from homology"/>
<keyword evidence="3" id="KW-0678">Repressor</keyword>
<dbReference type="Pfam" id="PF04858">
    <property type="entry name" value="TH1"/>
    <property type="match status" value="1"/>
</dbReference>
<dbReference type="AlphaFoldDB" id="A0AAV1TC95"/>
<feature type="domain" description="WW" evidence="8">
    <location>
        <begin position="58"/>
        <end position="86"/>
    </location>
</feature>
<dbReference type="InterPro" id="IPR001202">
    <property type="entry name" value="WW_dom"/>
</dbReference>
<evidence type="ECO:0000256" key="6">
    <source>
        <dbReference type="ARBA" id="ARBA00023242"/>
    </source>
</evidence>
<gene>
    <name evidence="9" type="ORF">PM001_LOCUS4202</name>
</gene>
<dbReference type="SMART" id="SM00456">
    <property type="entry name" value="WW"/>
    <property type="match status" value="2"/>
</dbReference>
<dbReference type="Gene3D" id="2.20.70.10">
    <property type="match status" value="2"/>
</dbReference>
<dbReference type="PANTHER" id="PTHR12144">
    <property type="entry name" value="NEGATIVE ELONGATION FACTOR D"/>
    <property type="match status" value="1"/>
</dbReference>
<dbReference type="GO" id="GO:0003723">
    <property type="term" value="F:RNA binding"/>
    <property type="evidence" value="ECO:0007669"/>
    <property type="project" value="TreeGrafter"/>
</dbReference>
<feature type="region of interest" description="Disordered" evidence="7">
    <location>
        <begin position="141"/>
        <end position="187"/>
    </location>
</feature>
<evidence type="ECO:0000256" key="2">
    <source>
        <dbReference type="ARBA" id="ARBA00005726"/>
    </source>
</evidence>
<evidence type="ECO:0000256" key="5">
    <source>
        <dbReference type="ARBA" id="ARBA00023163"/>
    </source>
</evidence>
<feature type="compositionally biased region" description="Basic residues" evidence="7">
    <location>
        <begin position="165"/>
        <end position="175"/>
    </location>
</feature>
<dbReference type="PROSITE" id="PS01159">
    <property type="entry name" value="WW_DOMAIN_1"/>
    <property type="match status" value="1"/>
</dbReference>
<dbReference type="Proteomes" id="UP001162060">
    <property type="component" value="Unassembled WGS sequence"/>
</dbReference>
<feature type="domain" description="WW" evidence="8">
    <location>
        <begin position="1"/>
        <end position="32"/>
    </location>
</feature>
<name>A0AAV1TC95_9STRA</name>
<evidence type="ECO:0000313" key="10">
    <source>
        <dbReference type="Proteomes" id="UP001162060"/>
    </source>
</evidence>
<dbReference type="InterPro" id="IPR036020">
    <property type="entry name" value="WW_dom_sf"/>
</dbReference>
<protein>
    <recommendedName>
        <fullName evidence="8">WW domain-containing protein</fullName>
    </recommendedName>
</protein>
<evidence type="ECO:0000256" key="4">
    <source>
        <dbReference type="ARBA" id="ARBA00023015"/>
    </source>
</evidence>
<comment type="caution">
    <text evidence="9">The sequence shown here is derived from an EMBL/GenBank/DDBJ whole genome shotgun (WGS) entry which is preliminary data.</text>
</comment>
<reference evidence="9" key="1">
    <citation type="submission" date="2024-01" db="EMBL/GenBank/DDBJ databases">
        <authorList>
            <person name="Webb A."/>
        </authorList>
    </citation>
    <scope>NUCLEOTIDE SEQUENCE</scope>
    <source>
        <strain evidence="9">Pm1</strain>
    </source>
</reference>
<keyword evidence="5" id="KW-0804">Transcription</keyword>
<dbReference type="InterPro" id="IPR006942">
    <property type="entry name" value="TH1"/>
</dbReference>
<feature type="compositionally biased region" description="Basic residues" evidence="7">
    <location>
        <begin position="100"/>
        <end position="112"/>
    </location>
</feature>
<sequence>MPSAWSTHVTKEGRTYYYNRSTKQSAWEKPESADEEETGASAAAAVTSSTASVAAGEWEELWDPKNARAYYYNRTIRKTQWQRPEGVKIKSYTAAAAVKEKRHEKHRTHKSKKNDSEVAGAQTDNGMIDSKTLLIDAEENATTSGGRTNPGHSVDAGKSVEATPHLKKRKRKSKREKVEPVAVEGQQSRRRQLEERLIICDDEEVDTDRVNDIEEKDTEDGKEATRLLQELSKTDAIMEVNVLSVINSFLRAHTESNGPEILVEKLSSSYRGHAQMIGLVASWLDTLPVPTTALENKMTFDVNEGAVVAHRGASWDPAEEILYSHLKDVMNENYDPKLVSNVLSGSVVEPEWLTQMLNDRKWRLMLIELAETHKTCTLLQYAIRRISEAGHHKEIASITSANAFFPVFSGVLVDALSRIPFADEEEVAEDIAALNKICCQSSHSYVYAQELLCSMDDKLFSIQKGVNAESPEYSRIRVVRFKLNRVRTELQKTANSRFGEKSVPFHILRRRYIYEANPKFCDAILSIIKTKKCSELSAEALVKEYQTSDTPPPVAHLRDPMVLSSLLDRLFNPSVLTSPAFVQKCVFLVAYAASTRDERSLLQTEVKEPSDHVEVDDACLDLTKKALVEASAICKSDHTLGYNMNQSGVVDKLISVMSVPVVSMGVLHWLEVILTSPGFFSSTPLHICFPSLLRILKASIKLHVAQWPISFSVLVTLLRLHPENNPVKALELKRETLRCMVFMITSGYVLPVLEFVYANTLELDQALLRNFISMLFARIAPPFSPKFSAALTKILTHPKVQTAIKLCPVESKAKLQSFVDYCKKNPSVLTSEQLHSLAVIQEGRD</sequence>
<evidence type="ECO:0000259" key="8">
    <source>
        <dbReference type="PROSITE" id="PS50020"/>
    </source>
</evidence>